<dbReference type="SUPFAM" id="SSF50129">
    <property type="entry name" value="GroES-like"/>
    <property type="match status" value="1"/>
</dbReference>
<dbReference type="PANTHER" id="PTHR48106">
    <property type="entry name" value="QUINONE OXIDOREDUCTASE PIG3-RELATED"/>
    <property type="match status" value="1"/>
</dbReference>
<sequence length="322" mass="33879">MKAIVIEAHGGPEQLRLQDRPSPRPGPGEVLVDIAAAGVNYMDVGTRVGFLSRVVALPLTPGVEGAGRIAAVGDGVTDLHVGDRVAWYYAWGSYATQVVAPAAAMVPLPDDIDFETAAALMMQGLTASHFVSETYAVKPGDTALVHAAAGGVGLMLTQMIKRLGGRVIGVVSSADKVGIAQAAGADQVIVSTPGEFAAEVLRLTGGEGVHVAYDGAGADTFWGSIAALRHHGVLAYYGLLIKHLPPIDITHLPKSVLVSYPVVLDHVRTREALLARSNRLFDWVRDGSLKLRIGGRYPLADAVGAHRDLESRRTTGKLLLLP</sequence>
<comment type="caution">
    <text evidence="4">The sequence shown here is derived from an EMBL/GenBank/DDBJ whole genome shotgun (WGS) entry which is preliminary data.</text>
</comment>
<dbReference type="InterPro" id="IPR036291">
    <property type="entry name" value="NAD(P)-bd_dom_sf"/>
</dbReference>
<keyword evidence="2 4" id="KW-0560">Oxidoreductase</keyword>
<dbReference type="EC" id="1.6.5.5" evidence="4"/>
<organism evidence="4 5">
    <name type="scientific">Inquilinus ginsengisoli</name>
    <dbReference type="NCBI Taxonomy" id="363840"/>
    <lineage>
        <taxon>Bacteria</taxon>
        <taxon>Pseudomonadati</taxon>
        <taxon>Pseudomonadota</taxon>
        <taxon>Alphaproteobacteria</taxon>
        <taxon>Rhodospirillales</taxon>
        <taxon>Rhodospirillaceae</taxon>
        <taxon>Inquilinus</taxon>
    </lineage>
</organism>
<keyword evidence="5" id="KW-1185">Reference proteome</keyword>
<dbReference type="InterPro" id="IPR002364">
    <property type="entry name" value="Quin_OxRdtase/zeta-crystal_CS"/>
</dbReference>
<dbReference type="SMART" id="SM00829">
    <property type="entry name" value="PKS_ER"/>
    <property type="match status" value="1"/>
</dbReference>
<evidence type="ECO:0000256" key="2">
    <source>
        <dbReference type="ARBA" id="ARBA00023002"/>
    </source>
</evidence>
<dbReference type="InterPro" id="IPR047618">
    <property type="entry name" value="QOR-like"/>
</dbReference>
<dbReference type="RefSeq" id="WP_309794060.1">
    <property type="nucleotide sequence ID" value="NZ_JAVDPW010000003.1"/>
</dbReference>
<dbReference type="PANTHER" id="PTHR48106:SF13">
    <property type="entry name" value="QUINONE OXIDOREDUCTASE-RELATED"/>
    <property type="match status" value="1"/>
</dbReference>
<accession>A0ABU1JMD6</accession>
<evidence type="ECO:0000259" key="3">
    <source>
        <dbReference type="SMART" id="SM00829"/>
    </source>
</evidence>
<dbReference type="InterPro" id="IPR011032">
    <property type="entry name" value="GroES-like_sf"/>
</dbReference>
<dbReference type="Gene3D" id="3.90.180.10">
    <property type="entry name" value="Medium-chain alcohol dehydrogenases, catalytic domain"/>
    <property type="match status" value="1"/>
</dbReference>
<dbReference type="Gene3D" id="3.40.50.720">
    <property type="entry name" value="NAD(P)-binding Rossmann-like Domain"/>
    <property type="match status" value="1"/>
</dbReference>
<evidence type="ECO:0000313" key="5">
    <source>
        <dbReference type="Proteomes" id="UP001262410"/>
    </source>
</evidence>
<dbReference type="Pfam" id="PF00107">
    <property type="entry name" value="ADH_zinc_N"/>
    <property type="match status" value="1"/>
</dbReference>
<proteinExistence type="predicted"/>
<dbReference type="InterPro" id="IPR013154">
    <property type="entry name" value="ADH-like_N"/>
</dbReference>
<reference evidence="4 5" key="1">
    <citation type="submission" date="2023-07" db="EMBL/GenBank/DDBJ databases">
        <title>Sorghum-associated microbial communities from plants grown in Nebraska, USA.</title>
        <authorList>
            <person name="Schachtman D."/>
        </authorList>
    </citation>
    <scope>NUCLEOTIDE SEQUENCE [LARGE SCALE GENOMIC DNA]</scope>
    <source>
        <strain evidence="4 5">584</strain>
    </source>
</reference>
<evidence type="ECO:0000313" key="4">
    <source>
        <dbReference type="EMBL" id="MDR6289777.1"/>
    </source>
</evidence>
<dbReference type="GO" id="GO:0003960">
    <property type="term" value="F:quinone reductase (NADPH) activity"/>
    <property type="evidence" value="ECO:0007669"/>
    <property type="project" value="UniProtKB-EC"/>
</dbReference>
<dbReference type="InterPro" id="IPR020843">
    <property type="entry name" value="ER"/>
</dbReference>
<dbReference type="SUPFAM" id="SSF51735">
    <property type="entry name" value="NAD(P)-binding Rossmann-fold domains"/>
    <property type="match status" value="1"/>
</dbReference>
<feature type="domain" description="Enoyl reductase (ER)" evidence="3">
    <location>
        <begin position="10"/>
        <end position="320"/>
    </location>
</feature>
<gene>
    <name evidence="4" type="ORF">E9232_002292</name>
</gene>
<dbReference type="CDD" id="cd05286">
    <property type="entry name" value="QOR2"/>
    <property type="match status" value="1"/>
</dbReference>
<dbReference type="PROSITE" id="PS01162">
    <property type="entry name" value="QOR_ZETA_CRYSTAL"/>
    <property type="match status" value="1"/>
</dbReference>
<protein>
    <submittedName>
        <fullName evidence="4">NADPH2:quinone reductase</fullName>
        <ecNumber evidence="4">1.6.5.5</ecNumber>
    </submittedName>
</protein>
<keyword evidence="1" id="KW-0521">NADP</keyword>
<dbReference type="Pfam" id="PF08240">
    <property type="entry name" value="ADH_N"/>
    <property type="match status" value="1"/>
</dbReference>
<evidence type="ECO:0000256" key="1">
    <source>
        <dbReference type="ARBA" id="ARBA00022857"/>
    </source>
</evidence>
<dbReference type="InterPro" id="IPR013149">
    <property type="entry name" value="ADH-like_C"/>
</dbReference>
<dbReference type="EMBL" id="JAVDPW010000003">
    <property type="protein sequence ID" value="MDR6289777.1"/>
    <property type="molecule type" value="Genomic_DNA"/>
</dbReference>
<dbReference type="Proteomes" id="UP001262410">
    <property type="component" value="Unassembled WGS sequence"/>
</dbReference>
<name>A0ABU1JMD6_9PROT</name>